<evidence type="ECO:0000313" key="1">
    <source>
        <dbReference type="EMBL" id="MET1255923.1"/>
    </source>
</evidence>
<name>A0ABV2BVW7_9GAMM</name>
<evidence type="ECO:0000313" key="2">
    <source>
        <dbReference type="Proteomes" id="UP001548189"/>
    </source>
</evidence>
<sequence>MQTNLKKPSESVLCSSVEDTLPIIDEISKRYEINIHSQFSNNVLPKIYLNSNAKGKIVPINPVNLCRAIDLIEKEINLYATKPIKQVLKNIYLADKLSFYQVEYGGTAIGDSLYLTVGSVEQGYSDKYIAELFHHELSSLFFHYLAFDKSTWKNANPENFKYLESDKEVLAQVAKGDVNHYSTQNYENGFLSEYGKTNLENDFNTYAEVLMTEPEKLEALAKRYSRINMKLVLVQNFYSLLLIE</sequence>
<gene>
    <name evidence="1" type="ORF">ABVT43_12355</name>
</gene>
<keyword evidence="2" id="KW-1185">Reference proteome</keyword>
<comment type="caution">
    <text evidence="1">The sequence shown here is derived from an EMBL/GenBank/DDBJ whole genome shotgun (WGS) entry which is preliminary data.</text>
</comment>
<dbReference type="Gene3D" id="3.40.390.70">
    <property type="match status" value="1"/>
</dbReference>
<reference evidence="1 2" key="1">
    <citation type="submission" date="2024-06" db="EMBL/GenBank/DDBJ databases">
        <authorList>
            <person name="Li F."/>
        </authorList>
    </citation>
    <scope>NUCLEOTIDE SEQUENCE [LARGE SCALE GENOMIC DNA]</scope>
    <source>
        <strain evidence="1 2">GXAS 311</strain>
    </source>
</reference>
<proteinExistence type="predicted"/>
<organism evidence="1 2">
    <name type="scientific">Aliikangiella maris</name>
    <dbReference type="NCBI Taxonomy" id="3162458"/>
    <lineage>
        <taxon>Bacteria</taxon>
        <taxon>Pseudomonadati</taxon>
        <taxon>Pseudomonadota</taxon>
        <taxon>Gammaproteobacteria</taxon>
        <taxon>Oceanospirillales</taxon>
        <taxon>Pleioneaceae</taxon>
        <taxon>Aliikangiella</taxon>
    </lineage>
</organism>
<protein>
    <submittedName>
        <fullName evidence="1">Uncharacterized protein</fullName>
    </submittedName>
</protein>
<accession>A0ABV2BVW7</accession>
<dbReference type="EMBL" id="JBEVCJ010000014">
    <property type="protein sequence ID" value="MET1255923.1"/>
    <property type="molecule type" value="Genomic_DNA"/>
</dbReference>
<dbReference type="Proteomes" id="UP001548189">
    <property type="component" value="Unassembled WGS sequence"/>
</dbReference>